<dbReference type="RefSeq" id="WP_189577288.1">
    <property type="nucleotide sequence ID" value="NZ_BMXU01000005.1"/>
</dbReference>
<evidence type="ECO:0000313" key="1">
    <source>
        <dbReference type="EMBL" id="MFC3303926.1"/>
    </source>
</evidence>
<dbReference type="EMBL" id="JBHRVA010000003">
    <property type="protein sequence ID" value="MFC3303926.1"/>
    <property type="molecule type" value="Genomic_DNA"/>
</dbReference>
<dbReference type="Proteomes" id="UP001595607">
    <property type="component" value="Unassembled WGS sequence"/>
</dbReference>
<protein>
    <submittedName>
        <fullName evidence="1">Type II toxin-antitoxin system RelE/ParE family toxin</fullName>
    </submittedName>
</protein>
<gene>
    <name evidence="1" type="ORF">ACFONP_14445</name>
</gene>
<name>A0ABV7MFI4_9PROT</name>
<comment type="caution">
    <text evidence="1">The sequence shown here is derived from an EMBL/GenBank/DDBJ whole genome shotgun (WGS) entry which is preliminary data.</text>
</comment>
<dbReference type="PIRSF" id="PIRSF028744">
    <property type="entry name" value="Addict_mod_HI1419"/>
    <property type="match status" value="1"/>
</dbReference>
<proteinExistence type="predicted"/>
<sequence length="115" mass="13149">MFQIEEYTDETDSSPFADWFGSLDHQAANRVRTAIRRMEQGLLGDHKGVGEGVIERRLTFGPGYRIYFGRDGDTLIILLAGGTKRRQSVDIEAAQQRWSDYKERKELSDGTDTEF</sequence>
<dbReference type="NCBIfam" id="TIGR02683">
    <property type="entry name" value="upstrm_HI1419"/>
    <property type="match status" value="1"/>
</dbReference>
<dbReference type="PANTHER" id="PTHR41791">
    <property type="entry name" value="SSL7039 PROTEIN"/>
    <property type="match status" value="1"/>
</dbReference>
<reference evidence="2" key="1">
    <citation type="journal article" date="2019" name="Int. J. Syst. Evol. Microbiol.">
        <title>The Global Catalogue of Microorganisms (GCM) 10K type strain sequencing project: providing services to taxonomists for standard genome sequencing and annotation.</title>
        <authorList>
            <consortium name="The Broad Institute Genomics Platform"/>
            <consortium name="The Broad Institute Genome Sequencing Center for Infectious Disease"/>
            <person name="Wu L."/>
            <person name="Ma J."/>
        </authorList>
    </citation>
    <scope>NUCLEOTIDE SEQUENCE [LARGE SCALE GENOMIC DNA]</scope>
    <source>
        <strain evidence="2">KCTC 22245</strain>
    </source>
</reference>
<accession>A0ABV7MFI4</accession>
<dbReference type="InterPro" id="IPR014056">
    <property type="entry name" value="TypeIITA-like_toxin_pred"/>
</dbReference>
<keyword evidence="2" id="KW-1185">Reference proteome</keyword>
<dbReference type="PANTHER" id="PTHR41791:SF1">
    <property type="entry name" value="SSL7039 PROTEIN"/>
    <property type="match status" value="1"/>
</dbReference>
<evidence type="ECO:0000313" key="2">
    <source>
        <dbReference type="Proteomes" id="UP001595607"/>
    </source>
</evidence>
<organism evidence="1 2">
    <name type="scientific">Parvularcula lutaonensis</name>
    <dbReference type="NCBI Taxonomy" id="491923"/>
    <lineage>
        <taxon>Bacteria</taxon>
        <taxon>Pseudomonadati</taxon>
        <taxon>Pseudomonadota</taxon>
        <taxon>Alphaproteobacteria</taxon>
        <taxon>Parvularculales</taxon>
        <taxon>Parvularculaceae</taxon>
        <taxon>Parvularcula</taxon>
    </lineage>
</organism>